<proteinExistence type="evidence at transcript level"/>
<keyword evidence="2" id="KW-1133">Transmembrane helix</keyword>
<dbReference type="EMBL" id="BT033621">
    <property type="protein sequence ID" value="ACF78626.1"/>
    <property type="molecule type" value="mRNA"/>
</dbReference>
<reference evidence="3" key="1">
    <citation type="journal article" date="2009" name="PLoS Genet.">
        <title>Sequencing, mapping, and analysis of 27,455 maize full-length cDNAs.</title>
        <authorList>
            <person name="Soderlund C."/>
            <person name="Descour A."/>
            <person name="Kudrna D."/>
            <person name="Bomhoff M."/>
            <person name="Boyd L."/>
            <person name="Currie J."/>
            <person name="Angelova A."/>
            <person name="Collura K."/>
            <person name="Wissotski M."/>
            <person name="Ashley E."/>
            <person name="Morrow D."/>
            <person name="Fernandes J."/>
            <person name="Walbot V."/>
            <person name="Yu Y."/>
        </authorList>
    </citation>
    <scope>NUCLEOTIDE SEQUENCE</scope>
    <source>
        <strain evidence="3">B73</strain>
    </source>
</reference>
<organism evidence="3">
    <name type="scientific">Zea mays</name>
    <name type="common">Maize</name>
    <dbReference type="NCBI Taxonomy" id="4577"/>
    <lineage>
        <taxon>Eukaryota</taxon>
        <taxon>Viridiplantae</taxon>
        <taxon>Streptophyta</taxon>
        <taxon>Embryophyta</taxon>
        <taxon>Tracheophyta</taxon>
        <taxon>Spermatophyta</taxon>
        <taxon>Magnoliopsida</taxon>
        <taxon>Liliopsida</taxon>
        <taxon>Poales</taxon>
        <taxon>Poaceae</taxon>
        <taxon>PACMAD clade</taxon>
        <taxon>Panicoideae</taxon>
        <taxon>Andropogonodae</taxon>
        <taxon>Andropogoneae</taxon>
        <taxon>Tripsacinae</taxon>
        <taxon>Zea</taxon>
    </lineage>
</organism>
<keyword evidence="2" id="KW-0472">Membrane</keyword>
<accession>B4F933</accession>
<evidence type="ECO:0000256" key="2">
    <source>
        <dbReference type="SAM" id="Phobius"/>
    </source>
</evidence>
<dbReference type="AlphaFoldDB" id="B4F933"/>
<feature type="region of interest" description="Disordered" evidence="1">
    <location>
        <begin position="1"/>
        <end position="85"/>
    </location>
</feature>
<protein>
    <submittedName>
        <fullName evidence="3">Uncharacterized protein</fullName>
    </submittedName>
</protein>
<sequence length="174" mass="19480">MTAARQADPDPFPLPHARGSLHARPGVARCPPRPAVCSPPSAAAGQPDGVDEPARAPPYTSSPPAPWPGQFQSPRLSGSEVEEGPLTTLDPTPFHPMWLCPMWPFVWLRFDQPDRATSPIIREILFIQYMLCYKYVSYRSSYANSIITSYVLKYYFVISYILINYLISCLFNGD</sequence>
<evidence type="ECO:0000256" key="1">
    <source>
        <dbReference type="SAM" id="MobiDB-lite"/>
    </source>
</evidence>
<dbReference type="HOGENOM" id="CLU_1542328_0_0_1"/>
<feature type="transmembrane region" description="Helical" evidence="2">
    <location>
        <begin position="154"/>
        <end position="173"/>
    </location>
</feature>
<name>B4F933_MAIZE</name>
<evidence type="ECO:0000313" key="3">
    <source>
        <dbReference type="EMBL" id="ACF78626.1"/>
    </source>
</evidence>
<keyword evidence="2" id="KW-0812">Transmembrane</keyword>